<gene>
    <name evidence="7" type="ORF">C9I94_14285</name>
</gene>
<keyword evidence="7" id="KW-0032">Aminotransferase</keyword>
<dbReference type="STRING" id="680026.AB733_11565"/>
<organism evidence="7 8">
    <name type="scientific">Photobacterium swingsii</name>
    <dbReference type="NCBI Taxonomy" id="680026"/>
    <lineage>
        <taxon>Bacteria</taxon>
        <taxon>Pseudomonadati</taxon>
        <taxon>Pseudomonadota</taxon>
        <taxon>Gammaproteobacteria</taxon>
        <taxon>Vibrionales</taxon>
        <taxon>Vibrionaceae</taxon>
        <taxon>Photobacterium</taxon>
    </lineage>
</organism>
<dbReference type="SMART" id="SM00345">
    <property type="entry name" value="HTH_GNTR"/>
    <property type="match status" value="1"/>
</dbReference>
<dbReference type="GO" id="GO:0030170">
    <property type="term" value="F:pyridoxal phosphate binding"/>
    <property type="evidence" value="ECO:0007669"/>
    <property type="project" value="InterPro"/>
</dbReference>
<accession>A0A0J8VBA3</accession>
<dbReference type="PROSITE" id="PS50949">
    <property type="entry name" value="HTH_GNTR"/>
    <property type="match status" value="1"/>
</dbReference>
<dbReference type="InterPro" id="IPR015424">
    <property type="entry name" value="PyrdxlP-dep_Trfase"/>
</dbReference>
<dbReference type="InterPro" id="IPR015421">
    <property type="entry name" value="PyrdxlP-dep_Trfase_major"/>
</dbReference>
<dbReference type="CDD" id="cd00609">
    <property type="entry name" value="AAT_like"/>
    <property type="match status" value="1"/>
</dbReference>
<dbReference type="InterPro" id="IPR051446">
    <property type="entry name" value="HTH_trans_reg/aminotransferase"/>
</dbReference>
<dbReference type="SUPFAM" id="SSF53383">
    <property type="entry name" value="PLP-dependent transferases"/>
    <property type="match status" value="1"/>
</dbReference>
<comment type="caution">
    <text evidence="7">The sequence shown here is derived from an EMBL/GenBank/DDBJ whole genome shotgun (WGS) entry which is preliminary data.</text>
</comment>
<keyword evidence="4" id="KW-0238">DNA-binding</keyword>
<dbReference type="CDD" id="cd07377">
    <property type="entry name" value="WHTH_GntR"/>
    <property type="match status" value="1"/>
</dbReference>
<sequence length="467" mass="51846">MTIEAFSPISTTDHPKSDPIYRQIAQQINQLILNGTLTSGEKLPTHRALADHLSVTVGTVTRAYAEAERQGLVEARIGAGTFVSQANKPNWVYKSSETPSVNGCNFGYNIPPQLDRADMLTQAMQTLSRDPQQLNQLMLYQEPQGITAHRQLVAQWLQQKGIAIDAERMHFTSGGQHAAQLALSAFCHSGDTVLVESVSYPGFLSLAKQQQVMVKSVEMDAEGMIPASLDKACQLYQPRLIYCTPTLQNPTTMTMSEQRRRDILAVCQQHQVLIIEDDVNGLMPTHRPSPLVNLESEQVIHIGGLSKCLAPGLRLGYIQVPTRHQKRLNMALHNHSLMISPLLSALACELIQQGDADRILQQIRHDIAARQRLVAHYLSEFTLAHDRASFHVWLTLPEYWRLSDFVSAAEQAKVTVKSAELFTPPGCTTPPAVRLAISAPVNHQQLEQGLQILCELLRTDPVSDFPL</sequence>
<name>A0A0J8VBA3_9GAMM</name>
<dbReference type="Proteomes" id="UP000240481">
    <property type="component" value="Unassembled WGS sequence"/>
</dbReference>
<dbReference type="OrthoDB" id="9804020at2"/>
<dbReference type="PANTHER" id="PTHR46577:SF1">
    <property type="entry name" value="HTH-TYPE TRANSCRIPTIONAL REGULATORY PROTEIN GABR"/>
    <property type="match status" value="1"/>
</dbReference>
<dbReference type="InterPro" id="IPR015422">
    <property type="entry name" value="PyrdxlP-dep_Trfase_small"/>
</dbReference>
<evidence type="ECO:0000256" key="3">
    <source>
        <dbReference type="ARBA" id="ARBA00023015"/>
    </source>
</evidence>
<reference evidence="7 8" key="1">
    <citation type="submission" date="2018-01" db="EMBL/GenBank/DDBJ databases">
        <title>Whole genome sequencing of Histamine producing bacteria.</title>
        <authorList>
            <person name="Butler K."/>
        </authorList>
    </citation>
    <scope>NUCLEOTIDE SEQUENCE [LARGE SCALE GENOMIC DNA]</scope>
    <source>
        <strain evidence="7 8">DSM 24669</strain>
    </source>
</reference>
<dbReference type="InterPro" id="IPR000524">
    <property type="entry name" value="Tscrpt_reg_HTH_GntR"/>
</dbReference>
<dbReference type="RefSeq" id="WP_048898906.1">
    <property type="nucleotide sequence ID" value="NZ_AP024852.1"/>
</dbReference>
<dbReference type="InterPro" id="IPR036388">
    <property type="entry name" value="WH-like_DNA-bd_sf"/>
</dbReference>
<keyword evidence="5" id="KW-0804">Transcription</keyword>
<keyword evidence="2" id="KW-0663">Pyridoxal phosphate</keyword>
<keyword evidence="8" id="KW-1185">Reference proteome</keyword>
<proteinExistence type="inferred from homology"/>
<dbReference type="GO" id="GO:0003677">
    <property type="term" value="F:DNA binding"/>
    <property type="evidence" value="ECO:0007669"/>
    <property type="project" value="UniProtKB-KW"/>
</dbReference>
<dbReference type="InterPro" id="IPR036390">
    <property type="entry name" value="WH_DNA-bd_sf"/>
</dbReference>
<dbReference type="GO" id="GO:0003700">
    <property type="term" value="F:DNA-binding transcription factor activity"/>
    <property type="evidence" value="ECO:0007669"/>
    <property type="project" value="InterPro"/>
</dbReference>
<protein>
    <submittedName>
        <fullName evidence="7">PLP-dependent aminotransferase family protein</fullName>
    </submittedName>
</protein>
<evidence type="ECO:0000313" key="8">
    <source>
        <dbReference type="Proteomes" id="UP000240481"/>
    </source>
</evidence>
<dbReference type="GO" id="GO:0008483">
    <property type="term" value="F:transaminase activity"/>
    <property type="evidence" value="ECO:0007669"/>
    <property type="project" value="UniProtKB-KW"/>
</dbReference>
<dbReference type="EMBL" id="PYLZ01000007">
    <property type="protein sequence ID" value="PSW23860.1"/>
    <property type="molecule type" value="Genomic_DNA"/>
</dbReference>
<evidence type="ECO:0000256" key="1">
    <source>
        <dbReference type="ARBA" id="ARBA00005384"/>
    </source>
</evidence>
<keyword evidence="7" id="KW-0808">Transferase</keyword>
<feature type="domain" description="HTH gntR-type" evidence="6">
    <location>
        <begin position="18"/>
        <end position="86"/>
    </location>
</feature>
<dbReference type="PANTHER" id="PTHR46577">
    <property type="entry name" value="HTH-TYPE TRANSCRIPTIONAL REGULATORY PROTEIN GABR"/>
    <property type="match status" value="1"/>
</dbReference>
<evidence type="ECO:0000256" key="4">
    <source>
        <dbReference type="ARBA" id="ARBA00023125"/>
    </source>
</evidence>
<evidence type="ECO:0000256" key="5">
    <source>
        <dbReference type="ARBA" id="ARBA00023163"/>
    </source>
</evidence>
<comment type="similarity">
    <text evidence="1">In the C-terminal section; belongs to the class-I pyridoxal-phosphate-dependent aminotransferase family.</text>
</comment>
<evidence type="ECO:0000259" key="6">
    <source>
        <dbReference type="PROSITE" id="PS50949"/>
    </source>
</evidence>
<evidence type="ECO:0000256" key="2">
    <source>
        <dbReference type="ARBA" id="ARBA00022898"/>
    </source>
</evidence>
<dbReference type="SUPFAM" id="SSF46785">
    <property type="entry name" value="Winged helix' DNA-binding domain"/>
    <property type="match status" value="1"/>
</dbReference>
<dbReference type="Gene3D" id="1.10.10.10">
    <property type="entry name" value="Winged helix-like DNA-binding domain superfamily/Winged helix DNA-binding domain"/>
    <property type="match status" value="1"/>
</dbReference>
<dbReference type="InterPro" id="IPR004839">
    <property type="entry name" value="Aminotransferase_I/II_large"/>
</dbReference>
<dbReference type="Gene3D" id="3.40.640.10">
    <property type="entry name" value="Type I PLP-dependent aspartate aminotransferase-like (Major domain)"/>
    <property type="match status" value="1"/>
</dbReference>
<dbReference type="Pfam" id="PF00392">
    <property type="entry name" value="GntR"/>
    <property type="match status" value="1"/>
</dbReference>
<dbReference type="Gene3D" id="3.90.1150.10">
    <property type="entry name" value="Aspartate Aminotransferase, domain 1"/>
    <property type="match status" value="1"/>
</dbReference>
<dbReference type="Pfam" id="PF00155">
    <property type="entry name" value="Aminotran_1_2"/>
    <property type="match status" value="1"/>
</dbReference>
<evidence type="ECO:0000313" key="7">
    <source>
        <dbReference type="EMBL" id="PSW23860.1"/>
    </source>
</evidence>
<keyword evidence="3" id="KW-0805">Transcription regulation</keyword>
<dbReference type="AlphaFoldDB" id="A0A0J8VBA3"/>